<keyword evidence="2" id="KW-1185">Reference proteome</keyword>
<dbReference type="Proteomes" id="UP001596156">
    <property type="component" value="Unassembled WGS sequence"/>
</dbReference>
<evidence type="ECO:0000313" key="2">
    <source>
        <dbReference type="Proteomes" id="UP001596156"/>
    </source>
</evidence>
<name>A0ABW0DGK3_STRFI</name>
<evidence type="ECO:0000313" key="1">
    <source>
        <dbReference type="EMBL" id="MFC5228329.1"/>
    </source>
</evidence>
<dbReference type="EMBL" id="JBHSKL010000039">
    <property type="protein sequence ID" value="MFC5228329.1"/>
    <property type="molecule type" value="Genomic_DNA"/>
</dbReference>
<organism evidence="1 2">
    <name type="scientific">Streptomyces fimbriatus</name>
    <dbReference type="NCBI Taxonomy" id="68197"/>
    <lineage>
        <taxon>Bacteria</taxon>
        <taxon>Bacillati</taxon>
        <taxon>Actinomycetota</taxon>
        <taxon>Actinomycetes</taxon>
        <taxon>Kitasatosporales</taxon>
        <taxon>Streptomycetaceae</taxon>
        <taxon>Streptomyces</taxon>
    </lineage>
</organism>
<gene>
    <name evidence="1" type="ORF">ACFPN6_27910</name>
</gene>
<comment type="caution">
    <text evidence="1">The sequence shown here is derived from an EMBL/GenBank/DDBJ whole genome shotgun (WGS) entry which is preliminary data.</text>
</comment>
<protein>
    <submittedName>
        <fullName evidence="1">Uncharacterized protein</fullName>
    </submittedName>
</protein>
<accession>A0ABW0DGK3</accession>
<dbReference type="RefSeq" id="WP_344642740.1">
    <property type="nucleotide sequence ID" value="NZ_BAAASS010000002.1"/>
</dbReference>
<sequence length="74" mass="8222">MGCVPLGDDGDAVAVVAEREWSGRTETAFVARGWTVYRVPGTVAFGDALEQFRTGFRTPRHRPWPEAPDRTEES</sequence>
<proteinExistence type="predicted"/>
<reference evidence="2" key="1">
    <citation type="journal article" date="2019" name="Int. J. Syst. Evol. Microbiol.">
        <title>The Global Catalogue of Microorganisms (GCM) 10K type strain sequencing project: providing services to taxonomists for standard genome sequencing and annotation.</title>
        <authorList>
            <consortium name="The Broad Institute Genomics Platform"/>
            <consortium name="The Broad Institute Genome Sequencing Center for Infectious Disease"/>
            <person name="Wu L."/>
            <person name="Ma J."/>
        </authorList>
    </citation>
    <scope>NUCLEOTIDE SEQUENCE [LARGE SCALE GENOMIC DNA]</scope>
    <source>
        <strain evidence="2">CCM 8479</strain>
    </source>
</reference>